<evidence type="ECO:0000256" key="3">
    <source>
        <dbReference type="SAM" id="Phobius"/>
    </source>
</evidence>
<dbReference type="RefSeq" id="WP_162449502.1">
    <property type="nucleotide sequence ID" value="NZ_WLZY01000002.1"/>
</dbReference>
<dbReference type="Proteomes" id="UP000460435">
    <property type="component" value="Unassembled WGS sequence"/>
</dbReference>
<dbReference type="GO" id="GO:0016787">
    <property type="term" value="F:hydrolase activity"/>
    <property type="evidence" value="ECO:0007669"/>
    <property type="project" value="UniProtKB-KW"/>
</dbReference>
<proteinExistence type="predicted"/>
<dbReference type="InterPro" id="IPR005754">
    <property type="entry name" value="Sortase"/>
</dbReference>
<dbReference type="Gene3D" id="2.40.260.10">
    <property type="entry name" value="Sortase"/>
    <property type="match status" value="1"/>
</dbReference>
<dbReference type="InterPro" id="IPR042001">
    <property type="entry name" value="Sortase_F"/>
</dbReference>
<dbReference type="Pfam" id="PF04203">
    <property type="entry name" value="Sortase"/>
    <property type="match status" value="1"/>
</dbReference>
<dbReference type="CDD" id="cd05829">
    <property type="entry name" value="Sortase_F"/>
    <property type="match status" value="1"/>
</dbReference>
<keyword evidence="3" id="KW-0812">Transmembrane</keyword>
<dbReference type="AlphaFoldDB" id="A0A7K3M0H2"/>
<dbReference type="EMBL" id="WLZY01000002">
    <property type="protein sequence ID" value="NDL56795.1"/>
    <property type="molecule type" value="Genomic_DNA"/>
</dbReference>
<keyword evidence="1" id="KW-0378">Hydrolase</keyword>
<keyword evidence="5" id="KW-1185">Reference proteome</keyword>
<evidence type="ECO:0000256" key="2">
    <source>
        <dbReference type="SAM" id="MobiDB-lite"/>
    </source>
</evidence>
<organism evidence="4 5">
    <name type="scientific">Phytoactinopolyspora mesophila</name>
    <dbReference type="NCBI Taxonomy" id="2650750"/>
    <lineage>
        <taxon>Bacteria</taxon>
        <taxon>Bacillati</taxon>
        <taxon>Actinomycetota</taxon>
        <taxon>Actinomycetes</taxon>
        <taxon>Jiangellales</taxon>
        <taxon>Jiangellaceae</taxon>
        <taxon>Phytoactinopolyspora</taxon>
    </lineage>
</organism>
<protein>
    <submittedName>
        <fullName evidence="4">Sortase</fullName>
    </submittedName>
</protein>
<name>A0A7K3M0H2_9ACTN</name>
<evidence type="ECO:0000313" key="5">
    <source>
        <dbReference type="Proteomes" id="UP000460435"/>
    </source>
</evidence>
<evidence type="ECO:0000256" key="1">
    <source>
        <dbReference type="ARBA" id="ARBA00022801"/>
    </source>
</evidence>
<reference evidence="4 5" key="1">
    <citation type="submission" date="2019-11" db="EMBL/GenBank/DDBJ databases">
        <authorList>
            <person name="Li X.-J."/>
            <person name="Feng X.-M."/>
        </authorList>
    </citation>
    <scope>NUCLEOTIDE SEQUENCE [LARGE SCALE GENOMIC DNA]</scope>
    <source>
        <strain evidence="4 5">XMNu-373</strain>
    </source>
</reference>
<dbReference type="SUPFAM" id="SSF63817">
    <property type="entry name" value="Sortase"/>
    <property type="match status" value="1"/>
</dbReference>
<accession>A0A7K3M0H2</accession>
<comment type="caution">
    <text evidence="4">The sequence shown here is derived from an EMBL/GenBank/DDBJ whole genome shotgun (WGS) entry which is preliminary data.</text>
</comment>
<gene>
    <name evidence="4" type="ORF">F7O44_06890</name>
</gene>
<keyword evidence="3" id="KW-0472">Membrane</keyword>
<dbReference type="InterPro" id="IPR023365">
    <property type="entry name" value="Sortase_dom-sf"/>
</dbReference>
<sequence>MPRWLPRHRRERPAPTVYTLLVAAGILVVGAVWAVSVMIASDGSSPTAHRDADSGENATTPGGTRPGGDAPYHLRIPRFGVHAPMVESVSDDNRVLTPPDDPLVAGWWGQGAAPGDDVGAVLVVGHAGEPEDAVFTAVPSMSDGDLIMVTGSASLTYRVTEVFELTSGELAERADELFDQDGPPRLVVITSGGWDDDGDEISVVLLADPI</sequence>
<feature type="transmembrane region" description="Helical" evidence="3">
    <location>
        <begin position="20"/>
        <end position="40"/>
    </location>
</feature>
<feature type="region of interest" description="Disordered" evidence="2">
    <location>
        <begin position="43"/>
        <end position="71"/>
    </location>
</feature>
<keyword evidence="3" id="KW-1133">Transmembrane helix</keyword>
<evidence type="ECO:0000313" key="4">
    <source>
        <dbReference type="EMBL" id="NDL56795.1"/>
    </source>
</evidence>